<name>A0ABU9XFG0_9BACI</name>
<keyword evidence="8" id="KW-0812">Transmembrane</keyword>
<evidence type="ECO:0000259" key="9">
    <source>
        <dbReference type="PROSITE" id="PS50111"/>
    </source>
</evidence>
<evidence type="ECO:0000256" key="1">
    <source>
        <dbReference type="ARBA" id="ARBA00004236"/>
    </source>
</evidence>
<feature type="transmembrane region" description="Helical" evidence="8">
    <location>
        <begin position="21"/>
        <end position="43"/>
    </location>
</feature>
<evidence type="ECO:0000259" key="10">
    <source>
        <dbReference type="PROSITE" id="PS50885"/>
    </source>
</evidence>
<evidence type="ECO:0000256" key="3">
    <source>
        <dbReference type="ARBA" id="ARBA00023136"/>
    </source>
</evidence>
<evidence type="ECO:0000256" key="5">
    <source>
        <dbReference type="ARBA" id="ARBA00029447"/>
    </source>
</evidence>
<accession>A0ABU9XFG0</accession>
<comment type="subcellular location">
    <subcellularLocation>
        <location evidence="1">Cell membrane</location>
    </subcellularLocation>
</comment>
<dbReference type="SUPFAM" id="SSF58104">
    <property type="entry name" value="Methyl-accepting chemotaxis protein (MCP) signaling domain"/>
    <property type="match status" value="1"/>
</dbReference>
<comment type="caution">
    <text evidence="11">The sequence shown here is derived from an EMBL/GenBank/DDBJ whole genome shotgun (WGS) entry which is preliminary data.</text>
</comment>
<keyword evidence="8" id="KW-1133">Transmembrane helix</keyword>
<dbReference type="RefSeq" id="WP_345824478.1">
    <property type="nucleotide sequence ID" value="NZ_JBDIML010000002.1"/>
</dbReference>
<dbReference type="InterPro" id="IPR003660">
    <property type="entry name" value="HAMP_dom"/>
</dbReference>
<evidence type="ECO:0000256" key="8">
    <source>
        <dbReference type="SAM" id="Phobius"/>
    </source>
</evidence>
<dbReference type="EMBL" id="JBDIML010000002">
    <property type="protein sequence ID" value="MEN2767016.1"/>
    <property type="molecule type" value="Genomic_DNA"/>
</dbReference>
<reference evidence="11 12" key="1">
    <citation type="submission" date="2024-05" db="EMBL/GenBank/DDBJ databases">
        <authorList>
            <person name="Haq I."/>
            <person name="Ullah Z."/>
            <person name="Ahmad R."/>
            <person name="Li M."/>
            <person name="Tong Y."/>
        </authorList>
    </citation>
    <scope>NUCLEOTIDE SEQUENCE [LARGE SCALE GENOMIC DNA]</scope>
    <source>
        <strain evidence="11 12">16A2E</strain>
    </source>
</reference>
<gene>
    <name evidence="11" type="ORF">ABC228_07445</name>
</gene>
<keyword evidence="12" id="KW-1185">Reference proteome</keyword>
<dbReference type="Gene3D" id="1.10.287.950">
    <property type="entry name" value="Methyl-accepting chemotaxis protein"/>
    <property type="match status" value="1"/>
</dbReference>
<dbReference type="SMART" id="SM00304">
    <property type="entry name" value="HAMP"/>
    <property type="match status" value="1"/>
</dbReference>
<dbReference type="SMART" id="SM00283">
    <property type="entry name" value="MA"/>
    <property type="match status" value="1"/>
</dbReference>
<evidence type="ECO:0000256" key="6">
    <source>
        <dbReference type="PROSITE-ProRule" id="PRU00284"/>
    </source>
</evidence>
<evidence type="ECO:0000256" key="4">
    <source>
        <dbReference type="ARBA" id="ARBA00023224"/>
    </source>
</evidence>
<evidence type="ECO:0000313" key="12">
    <source>
        <dbReference type="Proteomes" id="UP001444625"/>
    </source>
</evidence>
<proteinExistence type="inferred from homology"/>
<protein>
    <submittedName>
        <fullName evidence="11">Methyl-accepting chemotaxis protein</fullName>
    </submittedName>
</protein>
<keyword evidence="3 8" id="KW-0472">Membrane</keyword>
<feature type="domain" description="Methyl-accepting transducer" evidence="9">
    <location>
        <begin position="278"/>
        <end position="528"/>
    </location>
</feature>
<dbReference type="PANTHER" id="PTHR32089">
    <property type="entry name" value="METHYL-ACCEPTING CHEMOTAXIS PROTEIN MCPB"/>
    <property type="match status" value="1"/>
</dbReference>
<dbReference type="PROSITE" id="PS50111">
    <property type="entry name" value="CHEMOTAXIS_TRANSDUC_2"/>
    <property type="match status" value="1"/>
</dbReference>
<evidence type="ECO:0000313" key="11">
    <source>
        <dbReference type="EMBL" id="MEN2767016.1"/>
    </source>
</evidence>
<feature type="transmembrane region" description="Helical" evidence="8">
    <location>
        <begin position="181"/>
        <end position="208"/>
    </location>
</feature>
<keyword evidence="4 6" id="KW-0807">Transducer</keyword>
<dbReference type="Pfam" id="PF00672">
    <property type="entry name" value="HAMP"/>
    <property type="match status" value="1"/>
</dbReference>
<keyword evidence="7" id="KW-0175">Coiled coil</keyword>
<feature type="domain" description="HAMP" evidence="10">
    <location>
        <begin position="205"/>
        <end position="259"/>
    </location>
</feature>
<dbReference type="Gene3D" id="6.10.340.10">
    <property type="match status" value="1"/>
</dbReference>
<sequence>MSSKALKKVHNKRDFSLRSRLLAIFIVLLTIAIIAVGISSYTITRNLTKESIENRLVREAELMGYIADNLKFLYVSDDTYFMQQLELSIRDQQDKLKSDGIESDYFYIAKDNVVPFGVSQDKLPEIPSSFISKIIETENGILHRSINGEDYTFSFQVMEEINGTYVLVVPTASYMSTINQMAYGMLGIIAISIVIATIVVIIFVRSIVKPLTLLREKMKKVRNGDLREDSVTVHTNIPEISSLNKSYHAMMDQMRTMLQQIKTITVNLEHTGNELQHSSAGTLASSQDLIEAIHAVKAGAEQTASSSEGSSESFREMKEKIEQMIKSMEIIFTSAKTMNDSAHHGEQNMIELINTVNTFKIDFEHLTKTIKQVQAYSSSINKLVGMIQGIAEQTKLLSLNASIEAARAGEAGKGFAVVADEVGKLAQQSSSAAEQITASISTMETITHTATDEFEEMLTKTNTTLAQSNESKVSIDSLMQQILEVSTELQGVQGELKDLERALPSLEKETLGFLSVSQETLASAEEMLASSEGQVKQMEHTHEIGAKLTAISTSLSESTKRFEID</sequence>
<keyword evidence="2" id="KW-1003">Cell membrane</keyword>
<dbReference type="Pfam" id="PF00015">
    <property type="entry name" value="MCPsignal"/>
    <property type="match status" value="1"/>
</dbReference>
<comment type="similarity">
    <text evidence="5">Belongs to the methyl-accepting chemotaxis (MCP) protein family.</text>
</comment>
<dbReference type="PROSITE" id="PS50885">
    <property type="entry name" value="HAMP"/>
    <property type="match status" value="1"/>
</dbReference>
<dbReference type="InterPro" id="IPR004089">
    <property type="entry name" value="MCPsignal_dom"/>
</dbReference>
<organism evidence="11 12">
    <name type="scientific">Ornithinibacillus xuwenensis</name>
    <dbReference type="NCBI Taxonomy" id="3144668"/>
    <lineage>
        <taxon>Bacteria</taxon>
        <taxon>Bacillati</taxon>
        <taxon>Bacillota</taxon>
        <taxon>Bacilli</taxon>
        <taxon>Bacillales</taxon>
        <taxon>Bacillaceae</taxon>
        <taxon>Ornithinibacillus</taxon>
    </lineage>
</organism>
<evidence type="ECO:0000256" key="7">
    <source>
        <dbReference type="SAM" id="Coils"/>
    </source>
</evidence>
<dbReference type="Proteomes" id="UP001444625">
    <property type="component" value="Unassembled WGS sequence"/>
</dbReference>
<feature type="coiled-coil region" evidence="7">
    <location>
        <begin position="482"/>
        <end position="541"/>
    </location>
</feature>
<dbReference type="PANTHER" id="PTHR32089:SF112">
    <property type="entry name" value="LYSOZYME-LIKE PROTEIN-RELATED"/>
    <property type="match status" value="1"/>
</dbReference>
<evidence type="ECO:0000256" key="2">
    <source>
        <dbReference type="ARBA" id="ARBA00022475"/>
    </source>
</evidence>